<dbReference type="GO" id="GO:0009425">
    <property type="term" value="C:bacterial-type flagellum basal body"/>
    <property type="evidence" value="ECO:0007669"/>
    <property type="project" value="InterPro"/>
</dbReference>
<name>A0A4D7CBY9_9SPHN</name>
<evidence type="ECO:0000256" key="3">
    <source>
        <dbReference type="ARBA" id="ARBA00021897"/>
    </source>
</evidence>
<dbReference type="RefSeq" id="WP_222874228.1">
    <property type="nucleotide sequence ID" value="NZ_CP039704.1"/>
</dbReference>
<dbReference type="Gene3D" id="2.30.330.10">
    <property type="entry name" value="SpoA-like"/>
    <property type="match status" value="1"/>
</dbReference>
<dbReference type="AlphaFoldDB" id="A0A4D7CBY9"/>
<comment type="similarity">
    <text evidence="2">Belongs to the FliN/MopA/SpaO family.</text>
</comment>
<evidence type="ECO:0000256" key="1">
    <source>
        <dbReference type="ARBA" id="ARBA00004413"/>
    </source>
</evidence>
<evidence type="ECO:0000256" key="6">
    <source>
        <dbReference type="ARBA" id="ARBA00022779"/>
    </source>
</evidence>
<keyword evidence="4" id="KW-1003">Cell membrane</keyword>
<organism evidence="9 10">
    <name type="scientific">Hankyongella ginsenosidimutans</name>
    <dbReference type="NCBI Taxonomy" id="1763828"/>
    <lineage>
        <taxon>Bacteria</taxon>
        <taxon>Pseudomonadati</taxon>
        <taxon>Pseudomonadota</taxon>
        <taxon>Alphaproteobacteria</taxon>
        <taxon>Sphingomonadales</taxon>
        <taxon>Sphingomonadaceae</taxon>
        <taxon>Hankyongella</taxon>
    </lineage>
</organism>
<evidence type="ECO:0000256" key="7">
    <source>
        <dbReference type="ARBA" id="ARBA00023136"/>
    </source>
</evidence>
<feature type="domain" description="Flagellar motor switch protein FliN-like C-terminal" evidence="8">
    <location>
        <begin position="5"/>
        <end position="73"/>
    </location>
</feature>
<dbReference type="Proteomes" id="UP000298714">
    <property type="component" value="Chromosome"/>
</dbReference>
<evidence type="ECO:0000313" key="9">
    <source>
        <dbReference type="EMBL" id="QCI79392.1"/>
    </source>
</evidence>
<keyword evidence="10" id="KW-1185">Reference proteome</keyword>
<evidence type="ECO:0000313" key="10">
    <source>
        <dbReference type="Proteomes" id="UP000298714"/>
    </source>
</evidence>
<dbReference type="InterPro" id="IPR036429">
    <property type="entry name" value="SpoA-like_sf"/>
</dbReference>
<accession>A0A4D7CBY9</accession>
<dbReference type="KEGG" id="hgn:E6W36_07055"/>
<dbReference type="PRINTS" id="PR00956">
    <property type="entry name" value="FLGMOTORFLIN"/>
</dbReference>
<evidence type="ECO:0000256" key="2">
    <source>
        <dbReference type="ARBA" id="ARBA00009226"/>
    </source>
</evidence>
<keyword evidence="6" id="KW-0283">Flagellar rotation</keyword>
<dbReference type="InterPro" id="IPR001172">
    <property type="entry name" value="FliN_T3SS_HrcQb"/>
</dbReference>
<dbReference type="Pfam" id="PF01052">
    <property type="entry name" value="FliMN_C"/>
    <property type="match status" value="1"/>
</dbReference>
<dbReference type="SUPFAM" id="SSF101801">
    <property type="entry name" value="Surface presentation of antigens (SPOA)"/>
    <property type="match status" value="1"/>
</dbReference>
<evidence type="ECO:0000256" key="5">
    <source>
        <dbReference type="ARBA" id="ARBA00022500"/>
    </source>
</evidence>
<dbReference type="GO" id="GO:0006935">
    <property type="term" value="P:chemotaxis"/>
    <property type="evidence" value="ECO:0007669"/>
    <property type="project" value="UniProtKB-KW"/>
</dbReference>
<dbReference type="InterPro" id="IPR001543">
    <property type="entry name" value="FliN-like_C"/>
</dbReference>
<dbReference type="GO" id="GO:0071973">
    <property type="term" value="P:bacterial-type flagellum-dependent cell motility"/>
    <property type="evidence" value="ECO:0007669"/>
    <property type="project" value="InterPro"/>
</dbReference>
<keyword evidence="7" id="KW-0472">Membrane</keyword>
<gene>
    <name evidence="9" type="ORF">E6W36_07055</name>
</gene>
<reference evidence="10" key="1">
    <citation type="submission" date="2019-04" db="EMBL/GenBank/DDBJ databases">
        <title>Complete genome sequence of Sphingomonas sp. W1-2-3.</title>
        <authorList>
            <person name="Im W.T."/>
        </authorList>
    </citation>
    <scope>NUCLEOTIDE SEQUENCE [LARGE SCALE GENOMIC DNA]</scope>
    <source>
        <strain evidence="10">W1-2-3</strain>
    </source>
</reference>
<dbReference type="GO" id="GO:0003774">
    <property type="term" value="F:cytoskeletal motor activity"/>
    <property type="evidence" value="ECO:0007669"/>
    <property type="project" value="InterPro"/>
</dbReference>
<dbReference type="GO" id="GO:0005886">
    <property type="term" value="C:plasma membrane"/>
    <property type="evidence" value="ECO:0007669"/>
    <property type="project" value="UniProtKB-SubCell"/>
</dbReference>
<sequence>MSVFDKIEVEVSVVIGRTHMPVRHLLKMGRGAVIDLDAKHQDPVWIYANQELIARGEIVLVGDRIGVTVTERVRRAE</sequence>
<evidence type="ECO:0000256" key="4">
    <source>
        <dbReference type="ARBA" id="ARBA00022475"/>
    </source>
</evidence>
<dbReference type="PANTHER" id="PTHR43484">
    <property type="match status" value="1"/>
</dbReference>
<evidence type="ECO:0000259" key="8">
    <source>
        <dbReference type="Pfam" id="PF01052"/>
    </source>
</evidence>
<dbReference type="InterPro" id="IPR051469">
    <property type="entry name" value="FliN/MopA/SpaO"/>
</dbReference>
<comment type="subcellular location">
    <subcellularLocation>
        <location evidence="1">Cell membrane</location>
        <topology evidence="1">Peripheral membrane protein</topology>
        <orientation evidence="1">Cytoplasmic side</orientation>
    </subcellularLocation>
</comment>
<dbReference type="PANTHER" id="PTHR43484:SF1">
    <property type="entry name" value="FLAGELLAR MOTOR SWITCH PROTEIN FLIN"/>
    <property type="match status" value="1"/>
</dbReference>
<protein>
    <recommendedName>
        <fullName evidence="3">Flagellar motor switch protein FliN</fullName>
    </recommendedName>
</protein>
<proteinExistence type="inferred from homology"/>
<keyword evidence="5" id="KW-0145">Chemotaxis</keyword>
<dbReference type="EMBL" id="CP039704">
    <property type="protein sequence ID" value="QCI79392.1"/>
    <property type="molecule type" value="Genomic_DNA"/>
</dbReference>